<feature type="transmembrane region" description="Helical" evidence="1">
    <location>
        <begin position="239"/>
        <end position="258"/>
    </location>
</feature>
<organism evidence="3 4">
    <name type="scientific">Candidatus Woesebacteria bacterium GW2011_GWC2_31_9</name>
    <dbReference type="NCBI Taxonomy" id="1618586"/>
    <lineage>
        <taxon>Bacteria</taxon>
        <taxon>Candidatus Woeseibacteriota</taxon>
    </lineage>
</organism>
<evidence type="ECO:0000313" key="3">
    <source>
        <dbReference type="EMBL" id="KKP31886.1"/>
    </source>
</evidence>
<evidence type="ECO:0000313" key="4">
    <source>
        <dbReference type="Proteomes" id="UP000034803"/>
    </source>
</evidence>
<feature type="transmembrane region" description="Helical" evidence="1">
    <location>
        <begin position="293"/>
        <end position="316"/>
    </location>
</feature>
<reference evidence="3 4" key="1">
    <citation type="journal article" date="2015" name="Nature">
        <title>rRNA introns, odd ribosomes, and small enigmatic genomes across a large radiation of phyla.</title>
        <authorList>
            <person name="Brown C.T."/>
            <person name="Hug L.A."/>
            <person name="Thomas B.C."/>
            <person name="Sharon I."/>
            <person name="Castelle C.J."/>
            <person name="Singh A."/>
            <person name="Wilkins M.J."/>
            <person name="Williams K.H."/>
            <person name="Banfield J.F."/>
        </authorList>
    </citation>
    <scope>NUCLEOTIDE SEQUENCE [LARGE SCALE GENOMIC DNA]</scope>
</reference>
<evidence type="ECO:0000256" key="1">
    <source>
        <dbReference type="SAM" id="Phobius"/>
    </source>
</evidence>
<dbReference type="SUPFAM" id="SSF53448">
    <property type="entry name" value="Nucleotide-diphospho-sugar transferases"/>
    <property type="match status" value="1"/>
</dbReference>
<dbReference type="EMBL" id="LBOI01000004">
    <property type="protein sequence ID" value="KKP31886.1"/>
    <property type="molecule type" value="Genomic_DNA"/>
</dbReference>
<dbReference type="Gene3D" id="3.90.550.10">
    <property type="entry name" value="Spore Coat Polysaccharide Biosynthesis Protein SpsA, Chain A"/>
    <property type="match status" value="1"/>
</dbReference>
<gene>
    <name evidence="3" type="ORF">UR21_C0004G0022</name>
</gene>
<keyword evidence="1" id="KW-1133">Transmembrane helix</keyword>
<dbReference type="Proteomes" id="UP000034803">
    <property type="component" value="Unassembled WGS sequence"/>
</dbReference>
<proteinExistence type="predicted"/>
<dbReference type="PANTHER" id="PTHR43685">
    <property type="entry name" value="GLYCOSYLTRANSFERASE"/>
    <property type="match status" value="1"/>
</dbReference>
<keyword evidence="1" id="KW-0472">Membrane</keyword>
<protein>
    <recommendedName>
        <fullName evidence="2">Glycosyltransferase 2-like domain-containing protein</fullName>
    </recommendedName>
</protein>
<dbReference type="AlphaFoldDB" id="A0A0F9YZP9"/>
<dbReference type="PANTHER" id="PTHR43685:SF2">
    <property type="entry name" value="GLYCOSYLTRANSFERASE 2-LIKE DOMAIN-CONTAINING PROTEIN"/>
    <property type="match status" value="1"/>
</dbReference>
<name>A0A0F9YZP9_9BACT</name>
<dbReference type="InterPro" id="IPR001173">
    <property type="entry name" value="Glyco_trans_2-like"/>
</dbReference>
<keyword evidence="1" id="KW-0812">Transmembrane</keyword>
<accession>A0A0F9YZP9</accession>
<sequence length="321" mass="36902">MKISICITTLNEEKSIGSLLISLTHQTKRPDEIIIVDGGSKDKTVEIIRHFLKKDNRIKFFIEKGTIAHCRNISIELANSDIIATTDSGCIANKDWLEKITYHFKHEKVGLIAGFYNMPYINSFQKAIRVYLGILPQKFDQAFLPSARSVAFRKSVWEEVGGFNENLERGGEDTEFFYKCVKNGVKIIREKSARVEWGEVKTLYLKTFLQKVFVYSKGDGQAKIWWHPTKQLSSHNIRISAIFTRYLIGTLLLVYSFFNPSSLPYFIILVTLYLFYPIIKWKSLIKGNLARLYLPIIQVLTDFVTMYGFLAGTIGVRSKIK</sequence>
<evidence type="ECO:0000259" key="2">
    <source>
        <dbReference type="Pfam" id="PF00535"/>
    </source>
</evidence>
<dbReference type="InterPro" id="IPR029044">
    <property type="entry name" value="Nucleotide-diphossugar_trans"/>
</dbReference>
<dbReference type="InterPro" id="IPR050834">
    <property type="entry name" value="Glycosyltransf_2"/>
</dbReference>
<dbReference type="Pfam" id="PF00535">
    <property type="entry name" value="Glycos_transf_2"/>
    <property type="match status" value="1"/>
</dbReference>
<comment type="caution">
    <text evidence="3">The sequence shown here is derived from an EMBL/GenBank/DDBJ whole genome shotgun (WGS) entry which is preliminary data.</text>
</comment>
<feature type="domain" description="Glycosyltransferase 2-like" evidence="2">
    <location>
        <begin position="4"/>
        <end position="117"/>
    </location>
</feature>